<dbReference type="PANTHER" id="PTHR31896">
    <property type="entry name" value="FAMILY REGULATORY PROTEIN, PUTATIVE (AFU_ORTHOLOGUE AFUA_3G14730)-RELATED"/>
    <property type="match status" value="1"/>
</dbReference>
<proteinExistence type="predicted"/>
<dbReference type="InterPro" id="IPR054710">
    <property type="entry name" value="Tri101-like_N"/>
</dbReference>
<dbReference type="InterPro" id="IPR023213">
    <property type="entry name" value="CAT-like_dom_sf"/>
</dbReference>
<evidence type="ECO:0000313" key="5">
    <source>
        <dbReference type="EMBL" id="GAM42816.1"/>
    </source>
</evidence>
<dbReference type="AlphaFoldDB" id="A0A478EC12"/>
<feature type="compositionally biased region" description="Polar residues" evidence="3">
    <location>
        <begin position="205"/>
        <end position="220"/>
    </location>
</feature>
<dbReference type="PANTHER" id="PTHR31896:SF64">
    <property type="entry name" value="TRICHOTHECENE 3-O-ACETYLTRANSFERASE"/>
    <property type="match status" value="1"/>
</dbReference>
<keyword evidence="6" id="KW-1185">Reference proteome</keyword>
<organism evidence="5 6">
    <name type="scientific">Talaromyces pinophilus</name>
    <name type="common">Penicillium pinophilum</name>
    <dbReference type="NCBI Taxonomy" id="128442"/>
    <lineage>
        <taxon>Eukaryota</taxon>
        <taxon>Fungi</taxon>
        <taxon>Dikarya</taxon>
        <taxon>Ascomycota</taxon>
        <taxon>Pezizomycotina</taxon>
        <taxon>Eurotiomycetes</taxon>
        <taxon>Eurotiomycetidae</taxon>
        <taxon>Eurotiales</taxon>
        <taxon>Trichocomaceae</taxon>
        <taxon>Talaromyces</taxon>
        <taxon>Talaromyces sect. Talaromyces</taxon>
    </lineage>
</organism>
<gene>
    <name evidence="5" type="ORF">TCE0_044f17133</name>
</gene>
<keyword evidence="2" id="KW-0012">Acyltransferase</keyword>
<dbReference type="Proteomes" id="UP000053095">
    <property type="component" value="Unassembled WGS sequence"/>
</dbReference>
<dbReference type="InterPro" id="IPR051283">
    <property type="entry name" value="Sec_Metabolite_Acyltrans"/>
</dbReference>
<dbReference type="EMBL" id="DF933840">
    <property type="protein sequence ID" value="GAM42816.1"/>
    <property type="molecule type" value="Genomic_DNA"/>
</dbReference>
<keyword evidence="1" id="KW-0808">Transferase</keyword>
<evidence type="ECO:0000256" key="1">
    <source>
        <dbReference type="ARBA" id="ARBA00022679"/>
    </source>
</evidence>
<evidence type="ECO:0000256" key="2">
    <source>
        <dbReference type="ARBA" id="ARBA00023315"/>
    </source>
</evidence>
<dbReference type="Gene3D" id="3.30.559.10">
    <property type="entry name" value="Chloramphenicol acetyltransferase-like domain"/>
    <property type="match status" value="2"/>
</dbReference>
<evidence type="ECO:0000259" key="4">
    <source>
        <dbReference type="Pfam" id="PF22664"/>
    </source>
</evidence>
<name>A0A478EC12_TALPI</name>
<dbReference type="Pfam" id="PF22664">
    <property type="entry name" value="TRI-like_N"/>
    <property type="match status" value="1"/>
</dbReference>
<feature type="domain" description="Trichothecene 3-O-acetyltransferase-like N-terminal" evidence="4">
    <location>
        <begin position="19"/>
        <end position="172"/>
    </location>
</feature>
<protein>
    <submittedName>
        <fullName evidence="5">Trichothecene 3-O-acetyltransferase</fullName>
    </submittedName>
</protein>
<accession>A0A478EC12</accession>
<dbReference type="GO" id="GO:0016746">
    <property type="term" value="F:acyltransferase activity"/>
    <property type="evidence" value="ECO:0007669"/>
    <property type="project" value="UniProtKB-KW"/>
</dbReference>
<feature type="region of interest" description="Disordered" evidence="3">
    <location>
        <begin position="196"/>
        <end position="229"/>
    </location>
</feature>
<sequence>MAQKLRQPGIFGQLCWDTYTVIILGFADQPGTTRDDVLATLDKSALKLLDAYPHLAGQVIKTGVTATNSGKYQIVPYAPHQNKSPVRRKDCTLLCPSYEQILKADAPFAMLDGDILCPVKGMGYQYAAGTEMPVFVMQANFVQGGLLLCFASNHNALDMNGQGIVLKMFAAAGRGEEFDPVLVANGNSDADTIVPLLKPGEPPANHNSMRRPSTLQSAGKPQQQQQSPPTPILWTYWRFSAKVLEELKKEASSGSTWVSTNDALTAFFFQRLTAVRIREGRVAKDENIYVGRAVDSRSMLNPPVPDGYLGHLVASADTEWNKAQDVVDSSLADVAVRCRASLKEIDDHFVRSLATLINETEDKTTIFYGAKNKPGRDILTSSWAQLHWLSSCDFGKGLGAPDFVRRARMSPVPDLSYIMPKNRNGDMHLATCNFHEDFVGLANDEVWRQRASLVG</sequence>
<reference evidence="6" key="1">
    <citation type="journal article" date="2015" name="Genome Announc.">
        <title>Draft genome sequence of Talaromyces cellulolyticus strain Y-94, a source of lignocellulosic biomass-degrading enzymes.</title>
        <authorList>
            <person name="Fujii T."/>
            <person name="Koike H."/>
            <person name="Sawayama S."/>
            <person name="Yano S."/>
            <person name="Inoue H."/>
        </authorList>
    </citation>
    <scope>NUCLEOTIDE SEQUENCE [LARGE SCALE GENOMIC DNA]</scope>
    <source>
        <strain evidence="6">Y-94</strain>
    </source>
</reference>
<evidence type="ECO:0000313" key="6">
    <source>
        <dbReference type="Proteomes" id="UP000053095"/>
    </source>
</evidence>
<evidence type="ECO:0000256" key="3">
    <source>
        <dbReference type="SAM" id="MobiDB-lite"/>
    </source>
</evidence>